<evidence type="ECO:0000313" key="2">
    <source>
        <dbReference type="EMBL" id="KAG0151166.1"/>
    </source>
</evidence>
<evidence type="ECO:0000259" key="1">
    <source>
        <dbReference type="PROSITE" id="PS50206"/>
    </source>
</evidence>
<name>A0A9P6NPW5_9BASI</name>
<organism evidence="2 3">
    <name type="scientific">Cronartium quercuum f. sp. fusiforme G11</name>
    <dbReference type="NCBI Taxonomy" id="708437"/>
    <lineage>
        <taxon>Eukaryota</taxon>
        <taxon>Fungi</taxon>
        <taxon>Dikarya</taxon>
        <taxon>Basidiomycota</taxon>
        <taxon>Pucciniomycotina</taxon>
        <taxon>Pucciniomycetes</taxon>
        <taxon>Pucciniales</taxon>
        <taxon>Coleosporiaceae</taxon>
        <taxon>Cronartium</taxon>
    </lineage>
</organism>
<dbReference type="Pfam" id="PF00581">
    <property type="entry name" value="Rhodanese"/>
    <property type="match status" value="1"/>
</dbReference>
<evidence type="ECO:0000313" key="3">
    <source>
        <dbReference type="Proteomes" id="UP000886653"/>
    </source>
</evidence>
<gene>
    <name evidence="2" type="ORF">CROQUDRAFT_651368</name>
</gene>
<keyword evidence="3" id="KW-1185">Reference proteome</keyword>
<dbReference type="PANTHER" id="PTHR44086">
    <property type="entry name" value="THIOSULFATE SULFURTRANSFERASE RDL2, MITOCHONDRIAL-RELATED"/>
    <property type="match status" value="1"/>
</dbReference>
<dbReference type="EMBL" id="MU167214">
    <property type="protein sequence ID" value="KAG0151166.1"/>
    <property type="molecule type" value="Genomic_DNA"/>
</dbReference>
<comment type="caution">
    <text evidence="2">The sequence shown here is derived from an EMBL/GenBank/DDBJ whole genome shotgun (WGS) entry which is preliminary data.</text>
</comment>
<feature type="domain" description="Rhodanese" evidence="1">
    <location>
        <begin position="78"/>
        <end position="175"/>
    </location>
</feature>
<dbReference type="Gene3D" id="3.40.250.10">
    <property type="entry name" value="Rhodanese-like domain"/>
    <property type="match status" value="1"/>
</dbReference>
<protein>
    <recommendedName>
        <fullName evidence="1">Rhodanese domain-containing protein</fullName>
    </recommendedName>
</protein>
<dbReference type="InterPro" id="IPR001763">
    <property type="entry name" value="Rhodanese-like_dom"/>
</dbReference>
<accession>A0A9P6NPW5</accession>
<dbReference type="Proteomes" id="UP000886653">
    <property type="component" value="Unassembled WGS sequence"/>
</dbReference>
<dbReference type="SUPFAM" id="SSF52821">
    <property type="entry name" value="Rhodanese/Cell cycle control phosphatase"/>
    <property type="match status" value="1"/>
</dbReference>
<dbReference type="SMART" id="SM00450">
    <property type="entry name" value="RHOD"/>
    <property type="match status" value="1"/>
</dbReference>
<dbReference type="PANTHER" id="PTHR44086:SF10">
    <property type="entry name" value="THIOSULFATE SULFURTRANSFERASE_RHODANESE-LIKE DOMAIN-CONTAINING PROTEIN 3"/>
    <property type="match status" value="1"/>
</dbReference>
<proteinExistence type="predicted"/>
<dbReference type="GO" id="GO:0004792">
    <property type="term" value="F:thiosulfate-cyanide sulfurtransferase activity"/>
    <property type="evidence" value="ECO:0007669"/>
    <property type="project" value="TreeGrafter"/>
</dbReference>
<dbReference type="AlphaFoldDB" id="A0A9P6NPW5"/>
<dbReference type="OrthoDB" id="566238at2759"/>
<dbReference type="InterPro" id="IPR036873">
    <property type="entry name" value="Rhodanese-like_dom_sf"/>
</dbReference>
<dbReference type="GO" id="GO:0005739">
    <property type="term" value="C:mitochondrion"/>
    <property type="evidence" value="ECO:0007669"/>
    <property type="project" value="TreeGrafter"/>
</dbReference>
<sequence length="175" mass="19341">MAACRSIALLRPLASLRRMSIAMSGSRGQLLSSSMLRMTFVQLAPGRRTLTSSSIRCTAQPGIEEVDYRTVKPLTLTPSDAVLLVDVREVDEVVQGNIPSSVNLPLSSFEKSLEAHPDDFVRANGFAKPSKEQSMIFYCRSGVRSAKAAELAKTKGYKNVKNYKGSWLDWIEKEK</sequence>
<reference evidence="2" key="1">
    <citation type="submission" date="2013-11" db="EMBL/GenBank/DDBJ databases">
        <title>Genome sequence of the fusiform rust pathogen reveals effectors for host alternation and coevolution with pine.</title>
        <authorList>
            <consortium name="DOE Joint Genome Institute"/>
            <person name="Smith K."/>
            <person name="Pendleton A."/>
            <person name="Kubisiak T."/>
            <person name="Anderson C."/>
            <person name="Salamov A."/>
            <person name="Aerts A."/>
            <person name="Riley R."/>
            <person name="Clum A."/>
            <person name="Lindquist E."/>
            <person name="Ence D."/>
            <person name="Campbell M."/>
            <person name="Kronenberg Z."/>
            <person name="Feau N."/>
            <person name="Dhillon B."/>
            <person name="Hamelin R."/>
            <person name="Burleigh J."/>
            <person name="Smith J."/>
            <person name="Yandell M."/>
            <person name="Nelson C."/>
            <person name="Grigoriev I."/>
            <person name="Davis J."/>
        </authorList>
    </citation>
    <scope>NUCLEOTIDE SEQUENCE</scope>
    <source>
        <strain evidence="2">G11</strain>
    </source>
</reference>
<dbReference type="PROSITE" id="PS50206">
    <property type="entry name" value="RHODANESE_3"/>
    <property type="match status" value="1"/>
</dbReference>